<name>I5B0Z6_9BACT</name>
<dbReference type="RefSeq" id="WP_004072159.1">
    <property type="nucleotide sequence ID" value="NZ_CM001488.1"/>
</dbReference>
<dbReference type="SUPFAM" id="SSF158446">
    <property type="entry name" value="IVS-encoded protein-like"/>
    <property type="match status" value="1"/>
</dbReference>
<dbReference type="CDD" id="cd16377">
    <property type="entry name" value="23S_rRNA_IVP_like"/>
    <property type="match status" value="1"/>
</dbReference>
<dbReference type="eggNOG" id="COG0399">
    <property type="taxonomic scope" value="Bacteria"/>
</dbReference>
<dbReference type="HOGENOM" id="CLU_129874_0_6_7"/>
<dbReference type="Gene3D" id="1.20.1440.60">
    <property type="entry name" value="23S rRNA-intervening sequence"/>
    <property type="match status" value="1"/>
</dbReference>
<keyword evidence="2" id="KW-1185">Reference proteome</keyword>
<evidence type="ECO:0000313" key="1">
    <source>
        <dbReference type="EMBL" id="EIM63159.1"/>
    </source>
</evidence>
<accession>I5B0Z6</accession>
<dbReference type="InterPro" id="IPR012657">
    <property type="entry name" value="23S_rRNA-intervening_sequence"/>
</dbReference>
<reference evidence="1 2" key="2">
    <citation type="submission" date="2012-02" db="EMBL/GenBank/DDBJ databases">
        <title>Improved High-Quality Draft sequence of Desulfobacter postgatei 2ac9.</title>
        <authorList>
            <consortium name="US DOE Joint Genome Institute"/>
            <person name="Lucas S."/>
            <person name="Han J."/>
            <person name="Lapidus A."/>
            <person name="Cheng J.-F."/>
            <person name="Goodwin L."/>
            <person name="Pitluck S."/>
            <person name="Peters L."/>
            <person name="Ovchinnikova G."/>
            <person name="Held B."/>
            <person name="Detter J.C."/>
            <person name="Han C."/>
            <person name="Tapia R."/>
            <person name="Land M."/>
            <person name="Hauser L."/>
            <person name="Kyrpides N."/>
            <person name="Ivanova N."/>
            <person name="Pagani I."/>
            <person name="Orellana R."/>
            <person name="Lovley D."/>
            <person name="Woyke T."/>
        </authorList>
    </citation>
    <scope>NUCLEOTIDE SEQUENCE [LARGE SCALE GENOMIC DNA]</scope>
    <source>
        <strain evidence="1 2">2ac9</strain>
    </source>
</reference>
<dbReference type="GO" id="GO:0005840">
    <property type="term" value="C:ribosome"/>
    <property type="evidence" value="ECO:0007669"/>
    <property type="project" value="UniProtKB-KW"/>
</dbReference>
<dbReference type="STRING" id="879212.DespoDRAFT_01193"/>
<proteinExistence type="predicted"/>
<reference evidence="1 2" key="1">
    <citation type="submission" date="2011-09" db="EMBL/GenBank/DDBJ databases">
        <authorList>
            <consortium name="US DOE Joint Genome Institute (JGI-PGF)"/>
            <person name="Lucas S."/>
            <person name="Han J."/>
            <person name="Lapidus A."/>
            <person name="Cheng J.-F."/>
            <person name="Goodwin L."/>
            <person name="Pitluck S."/>
            <person name="Peters L."/>
            <person name="Land M.L."/>
            <person name="Hauser L."/>
            <person name="Orellana R."/>
            <person name="Lovley D."/>
            <person name="Woyke T.J."/>
        </authorList>
    </citation>
    <scope>NUCLEOTIDE SEQUENCE [LARGE SCALE GENOMIC DNA]</scope>
    <source>
        <strain evidence="1 2">2ac9</strain>
    </source>
</reference>
<dbReference type="EMBL" id="CM001488">
    <property type="protein sequence ID" value="EIM63159.1"/>
    <property type="molecule type" value="Genomic_DNA"/>
</dbReference>
<dbReference type="PANTHER" id="PTHR38471">
    <property type="entry name" value="FOUR HELIX BUNDLE PROTEIN"/>
    <property type="match status" value="1"/>
</dbReference>
<dbReference type="InterPro" id="IPR036583">
    <property type="entry name" value="23S_rRNA_IVS_sf"/>
</dbReference>
<dbReference type="Pfam" id="PF05635">
    <property type="entry name" value="23S_rRNA_IVP"/>
    <property type="match status" value="1"/>
</dbReference>
<keyword evidence="1" id="KW-0689">Ribosomal protein</keyword>
<dbReference type="Proteomes" id="UP000005778">
    <property type="component" value="Chromosome"/>
</dbReference>
<dbReference type="PANTHER" id="PTHR38471:SF2">
    <property type="entry name" value="FOUR HELIX BUNDLE PROTEIN"/>
    <property type="match status" value="1"/>
</dbReference>
<dbReference type="NCBIfam" id="TIGR02436">
    <property type="entry name" value="four helix bundle protein"/>
    <property type="match status" value="1"/>
</dbReference>
<gene>
    <name evidence="1" type="ORF">DespoDRAFT_01193</name>
</gene>
<dbReference type="AlphaFoldDB" id="I5B0Z6"/>
<sequence>MREPAKSFQDLIVWQKAHAFVLAIYSFTQSFPKHELYGLTSQLRRAAISIPANIAEGFRKQSANDKARFLNISEGSLEESRYYLILAKDLKYISSEQYQTAWNQSEEVGRLLNGYRSSVLKNKGGQNA</sequence>
<keyword evidence="1" id="KW-0687">Ribonucleoprotein</keyword>
<organism evidence="1 2">
    <name type="scientific">Desulfobacter postgatei 2ac9</name>
    <dbReference type="NCBI Taxonomy" id="879212"/>
    <lineage>
        <taxon>Bacteria</taxon>
        <taxon>Pseudomonadati</taxon>
        <taxon>Thermodesulfobacteriota</taxon>
        <taxon>Desulfobacteria</taxon>
        <taxon>Desulfobacterales</taxon>
        <taxon>Desulfobacteraceae</taxon>
        <taxon>Desulfobacter</taxon>
    </lineage>
</organism>
<protein>
    <submittedName>
        <fullName evidence="1">S23 ribosomal protein</fullName>
    </submittedName>
</protein>
<dbReference type="OrthoDB" id="9800370at2"/>
<evidence type="ECO:0000313" key="2">
    <source>
        <dbReference type="Proteomes" id="UP000005778"/>
    </source>
</evidence>